<reference evidence="2 3" key="1">
    <citation type="journal article" date="2023" name="bioRxiv">
        <title>An intranuclear bacterial parasite of deep-sea mussels expresses apoptosis inhibitors acquired from its host.</title>
        <authorList>
            <person name="Gonzalez Porras M.A."/>
            <person name="Assie A."/>
            <person name="Tietjen M."/>
            <person name="Violette M."/>
            <person name="Kleiner M."/>
            <person name="Gruber-Vodicka H."/>
            <person name="Dubilier N."/>
            <person name="Leisch N."/>
        </authorList>
    </citation>
    <scope>NUCLEOTIDE SEQUENCE [LARGE SCALE GENOMIC DNA]</scope>
    <source>
        <strain evidence="2">IAP13</strain>
    </source>
</reference>
<accession>A0AA90NK93</accession>
<dbReference type="AlphaFoldDB" id="A0AA90NK93"/>
<evidence type="ECO:0000256" key="1">
    <source>
        <dbReference type="SAM" id="Phobius"/>
    </source>
</evidence>
<gene>
    <name evidence="2" type="ORF">QS748_02225</name>
</gene>
<feature type="transmembrane region" description="Helical" evidence="1">
    <location>
        <begin position="6"/>
        <end position="28"/>
    </location>
</feature>
<keyword evidence="1" id="KW-0472">Membrane</keyword>
<keyword evidence="1" id="KW-1133">Transmembrane helix</keyword>
<sequence>MNILKWLPNVIFVGIINFFVCFQVYAYIDTDSETDSDKQVSERTPFAGLYTPAKRCQAFVKGERSADFKRQMEELMVSENAYYHSCSFIEAHREANIGKGDHIVLKAKDRNKYIIVSYFSSEAFANGFSINDRVDLPIEAERHFCNWFLGVNHMRSISYVYSGMTDSGMITDSAKDDSETYRGTDGYGVTVKVRIPMDQWCVYSVEYDSAGRVRDRQFSPDIHKFIHNRFRARDYIVSPISDYFRDSYIESVVSNPIVHALALMFVFKNRHTVAAGAMGATIAVGKGVQAISSGGVVLVGSAYHAVNFILEASPVTSAMNLLYIYNLGLTRVAKNYLSFFLKGDK</sequence>
<comment type="caution">
    <text evidence="2">The sequence shown here is derived from an EMBL/GenBank/DDBJ whole genome shotgun (WGS) entry which is preliminary data.</text>
</comment>
<protein>
    <submittedName>
        <fullName evidence="2">Uncharacterized protein</fullName>
    </submittedName>
</protein>
<keyword evidence="1" id="KW-0812">Transmembrane</keyword>
<dbReference type="Proteomes" id="UP001178148">
    <property type="component" value="Unassembled WGS sequence"/>
</dbReference>
<keyword evidence="3" id="KW-1185">Reference proteome</keyword>
<dbReference type="EMBL" id="JASXSV010000002">
    <property type="protein sequence ID" value="MDP0588070.1"/>
    <property type="molecule type" value="Genomic_DNA"/>
</dbReference>
<proteinExistence type="predicted"/>
<organism evidence="2 3">
    <name type="scientific">Candidatus Endonucleibacter bathymodioli</name>
    <dbReference type="NCBI Taxonomy" id="539814"/>
    <lineage>
        <taxon>Bacteria</taxon>
        <taxon>Pseudomonadati</taxon>
        <taxon>Pseudomonadota</taxon>
        <taxon>Gammaproteobacteria</taxon>
        <taxon>Oceanospirillales</taxon>
        <taxon>Endozoicomonadaceae</taxon>
        <taxon>Candidatus Endonucleibacter</taxon>
    </lineage>
</organism>
<evidence type="ECO:0000313" key="3">
    <source>
        <dbReference type="Proteomes" id="UP001178148"/>
    </source>
</evidence>
<name>A0AA90NK93_9GAMM</name>
<evidence type="ECO:0000313" key="2">
    <source>
        <dbReference type="EMBL" id="MDP0588070.1"/>
    </source>
</evidence>